<feature type="transmembrane region" description="Helical" evidence="1">
    <location>
        <begin position="17"/>
        <end position="33"/>
    </location>
</feature>
<reference evidence="3 4" key="1">
    <citation type="submission" date="2016-04" db="EMBL/GenBank/DDBJ databases">
        <title>ATOL: Assembling a taxonomically balanced genome-scale reconstruction of the evolutionary history of the Enterobacteriaceae.</title>
        <authorList>
            <person name="Plunkett G.III."/>
            <person name="Neeno-Eckwall E.C."/>
            <person name="Glasner J.D."/>
            <person name="Perna N.T."/>
        </authorList>
    </citation>
    <scope>NUCLEOTIDE SEQUENCE [LARGE SCALE GENOMIC DNA]</scope>
    <source>
        <strain evidence="3 4">ATCC 51602</strain>
    </source>
</reference>
<keyword evidence="3" id="KW-0808">Transferase</keyword>
<keyword evidence="1" id="KW-0812">Transmembrane</keyword>
<dbReference type="GO" id="GO:0016740">
    <property type="term" value="F:transferase activity"/>
    <property type="evidence" value="ECO:0007669"/>
    <property type="project" value="UniProtKB-KW"/>
</dbReference>
<name>A0ABX2W659_9ENTR</name>
<keyword evidence="1" id="KW-1133">Transmembrane helix</keyword>
<feature type="transmembrane region" description="Helical" evidence="1">
    <location>
        <begin position="145"/>
        <end position="167"/>
    </location>
</feature>
<keyword evidence="1" id="KW-0472">Membrane</keyword>
<dbReference type="PANTHER" id="PTHR30443:SF0">
    <property type="entry name" value="PHOSPHOETHANOLAMINE TRANSFERASE EPTA"/>
    <property type="match status" value="1"/>
</dbReference>
<evidence type="ECO:0000259" key="2">
    <source>
        <dbReference type="Pfam" id="PF08019"/>
    </source>
</evidence>
<feature type="transmembrane region" description="Helical" evidence="1">
    <location>
        <begin position="112"/>
        <end position="133"/>
    </location>
</feature>
<feature type="transmembrane region" description="Helical" evidence="1">
    <location>
        <begin position="45"/>
        <end position="66"/>
    </location>
</feature>
<dbReference type="EMBL" id="LXEQ01000047">
    <property type="protein sequence ID" value="OAT26307.1"/>
    <property type="molecule type" value="Genomic_DNA"/>
</dbReference>
<evidence type="ECO:0000313" key="4">
    <source>
        <dbReference type="Proteomes" id="UP000078407"/>
    </source>
</evidence>
<accession>A0ABX2W659</accession>
<organism evidence="3 4">
    <name type="scientific">Buttiauxella ferragutiae ATCC 51602</name>
    <dbReference type="NCBI Taxonomy" id="1354252"/>
    <lineage>
        <taxon>Bacteria</taxon>
        <taxon>Pseudomonadati</taxon>
        <taxon>Pseudomonadota</taxon>
        <taxon>Gammaproteobacteria</taxon>
        <taxon>Enterobacterales</taxon>
        <taxon>Enterobacteriaceae</taxon>
        <taxon>Buttiauxella</taxon>
    </lineage>
</organism>
<gene>
    <name evidence="3" type="ORF">M976_03027</name>
</gene>
<dbReference type="Proteomes" id="UP000078407">
    <property type="component" value="Unassembled WGS sequence"/>
</dbReference>
<protein>
    <submittedName>
        <fullName evidence="3">Lipid A 1-phosphate phosphoethanolamine transferase</fullName>
    </submittedName>
</protein>
<evidence type="ECO:0000313" key="3">
    <source>
        <dbReference type="EMBL" id="OAT26307.1"/>
    </source>
</evidence>
<dbReference type="PANTHER" id="PTHR30443">
    <property type="entry name" value="INNER MEMBRANE PROTEIN"/>
    <property type="match status" value="1"/>
</dbReference>
<keyword evidence="4" id="KW-1185">Reference proteome</keyword>
<feature type="transmembrane region" description="Helical" evidence="1">
    <location>
        <begin position="78"/>
        <end position="100"/>
    </location>
</feature>
<sequence>MAVMETLKKLQCNDSKFNLYCAFFFTIINFLLIKRSWEIIEPNSFHSWIFAISVPVVLFSAWLIIFSLINLPWLRKPLLVILVPGCAACNYFMFTCGAVIDKNMMTNVVTLVTPQLLMWTGLTGIVCAVFLATIKIKPSRWWYTLLSRTVGVLAGLLIIILVASVFYKDYASLFRNHKNIVKILPPDTCIRPTGLLQFFP</sequence>
<comment type="caution">
    <text evidence="3">The sequence shown here is derived from an EMBL/GenBank/DDBJ whole genome shotgun (WGS) entry which is preliminary data.</text>
</comment>
<dbReference type="RefSeq" id="WP_064546259.1">
    <property type="nucleotide sequence ID" value="NZ_LXEQ01000047.1"/>
</dbReference>
<dbReference type="InterPro" id="IPR040423">
    <property type="entry name" value="PEA_transferase"/>
</dbReference>
<proteinExistence type="predicted"/>
<dbReference type="Pfam" id="PF08019">
    <property type="entry name" value="EptA_B_N"/>
    <property type="match status" value="1"/>
</dbReference>
<dbReference type="InterPro" id="IPR012549">
    <property type="entry name" value="EptA-like_N"/>
</dbReference>
<feature type="domain" description="Phosphoethanolamine transferase N-terminal" evidence="2">
    <location>
        <begin position="58"/>
        <end position="188"/>
    </location>
</feature>
<evidence type="ECO:0000256" key="1">
    <source>
        <dbReference type="SAM" id="Phobius"/>
    </source>
</evidence>